<dbReference type="Pfam" id="PF00226">
    <property type="entry name" value="DnaJ"/>
    <property type="match status" value="1"/>
</dbReference>
<protein>
    <recommendedName>
        <fullName evidence="2">J domain-containing protein</fullName>
    </recommendedName>
</protein>
<dbReference type="SUPFAM" id="SSF46565">
    <property type="entry name" value="Chaperone J-domain"/>
    <property type="match status" value="1"/>
</dbReference>
<comment type="caution">
    <text evidence="3">The sequence shown here is derived from an EMBL/GenBank/DDBJ whole genome shotgun (WGS) entry which is preliminary data.</text>
</comment>
<name>A0A835YF48_9CHLO</name>
<accession>A0A835YF48</accession>
<evidence type="ECO:0000313" key="4">
    <source>
        <dbReference type="Proteomes" id="UP000612055"/>
    </source>
</evidence>
<dbReference type="Proteomes" id="UP000612055">
    <property type="component" value="Unassembled WGS sequence"/>
</dbReference>
<dbReference type="InterPro" id="IPR023393">
    <property type="entry name" value="START-like_dom_sf"/>
</dbReference>
<organism evidence="3 4">
    <name type="scientific">Edaphochlamys debaryana</name>
    <dbReference type="NCBI Taxonomy" id="47281"/>
    <lineage>
        <taxon>Eukaryota</taxon>
        <taxon>Viridiplantae</taxon>
        <taxon>Chlorophyta</taxon>
        <taxon>core chlorophytes</taxon>
        <taxon>Chlorophyceae</taxon>
        <taxon>CS clade</taxon>
        <taxon>Chlamydomonadales</taxon>
        <taxon>Chlamydomonadales incertae sedis</taxon>
        <taxon>Edaphochlamys</taxon>
    </lineage>
</organism>
<dbReference type="Gene3D" id="1.10.287.110">
    <property type="entry name" value="DnaJ domain"/>
    <property type="match status" value="1"/>
</dbReference>
<feature type="domain" description="J" evidence="2">
    <location>
        <begin position="245"/>
        <end position="319"/>
    </location>
</feature>
<dbReference type="OrthoDB" id="10250354at2759"/>
<proteinExistence type="predicted"/>
<sequence>MQASFSGRSHVSHPASAPGRARTGRLTTVKVVGQQYDASLRVRGTFRKVFKYAADFEHLPDWYPGVTSVQRLRGEPGKGAQLKNVYRVERNIMNMQHTSTYEVVEFVPGRKVVYSAISPLHTAVHMLHVMGDPTDKNYTNIRYQKKIQLRNIAGALQPLVSGTLSKIPEQGLQNLAKLLISPNTPLKDIKLDPAEEAEEARELRPQSGWSWQSVWDGLGLGSAPSGYGSSGSVLSSVDQQADSLGYYAILGLDIKRTAQYSMDDIKAAYRSKAMELHPDRVSVDDSTMQETATQNFQRLQKAYNVLKNPDHKALYDQGKLLEESAAV</sequence>
<dbReference type="CDD" id="cd06257">
    <property type="entry name" value="DnaJ"/>
    <property type="match status" value="1"/>
</dbReference>
<reference evidence="3" key="1">
    <citation type="journal article" date="2020" name="bioRxiv">
        <title>Comparative genomics of Chlamydomonas.</title>
        <authorList>
            <person name="Craig R.J."/>
            <person name="Hasan A.R."/>
            <person name="Ness R.W."/>
            <person name="Keightley P.D."/>
        </authorList>
    </citation>
    <scope>NUCLEOTIDE SEQUENCE</scope>
    <source>
        <strain evidence="3">CCAP 11/70</strain>
    </source>
</reference>
<gene>
    <name evidence="3" type="ORF">HYH03_002679</name>
</gene>
<dbReference type="PROSITE" id="PS50076">
    <property type="entry name" value="DNAJ_2"/>
    <property type="match status" value="1"/>
</dbReference>
<dbReference type="Gene3D" id="3.30.530.20">
    <property type="match status" value="1"/>
</dbReference>
<dbReference type="PANTHER" id="PTHR44743">
    <property type="entry name" value="PUTATIVE, EXPRESSED-RELATED"/>
    <property type="match status" value="1"/>
</dbReference>
<dbReference type="InterPro" id="IPR001623">
    <property type="entry name" value="DnaJ_domain"/>
</dbReference>
<dbReference type="AlphaFoldDB" id="A0A835YF48"/>
<feature type="region of interest" description="Disordered" evidence="1">
    <location>
        <begin position="1"/>
        <end position="23"/>
    </location>
</feature>
<evidence type="ECO:0000259" key="2">
    <source>
        <dbReference type="PROSITE" id="PS50076"/>
    </source>
</evidence>
<dbReference type="InterPro" id="IPR018253">
    <property type="entry name" value="DnaJ_domain_CS"/>
</dbReference>
<dbReference type="SMART" id="SM00271">
    <property type="entry name" value="DnaJ"/>
    <property type="match status" value="1"/>
</dbReference>
<dbReference type="SUPFAM" id="SSF55961">
    <property type="entry name" value="Bet v1-like"/>
    <property type="match status" value="1"/>
</dbReference>
<dbReference type="InterPro" id="IPR019587">
    <property type="entry name" value="Polyketide_cyclase/dehydratase"/>
</dbReference>
<dbReference type="InterPro" id="IPR036869">
    <property type="entry name" value="J_dom_sf"/>
</dbReference>
<dbReference type="EMBL" id="JAEHOE010000006">
    <property type="protein sequence ID" value="KAG2499746.1"/>
    <property type="molecule type" value="Genomic_DNA"/>
</dbReference>
<dbReference type="Pfam" id="PF10604">
    <property type="entry name" value="Polyketide_cyc2"/>
    <property type="match status" value="1"/>
</dbReference>
<evidence type="ECO:0000256" key="1">
    <source>
        <dbReference type="SAM" id="MobiDB-lite"/>
    </source>
</evidence>
<keyword evidence="4" id="KW-1185">Reference proteome</keyword>
<dbReference type="PANTHER" id="PTHR44743:SF10">
    <property type="entry name" value="J DOMAIN-CONTAINING PROTEIN"/>
    <property type="match status" value="1"/>
</dbReference>
<evidence type="ECO:0000313" key="3">
    <source>
        <dbReference type="EMBL" id="KAG2499746.1"/>
    </source>
</evidence>
<dbReference type="PROSITE" id="PS00636">
    <property type="entry name" value="DNAJ_1"/>
    <property type="match status" value="1"/>
</dbReference>